<dbReference type="EMBL" id="JAVHNR010000004">
    <property type="protein sequence ID" value="KAK6344695.1"/>
    <property type="molecule type" value="Genomic_DNA"/>
</dbReference>
<name>A0AAN8RHK2_9PEZI</name>
<evidence type="ECO:0000313" key="2">
    <source>
        <dbReference type="EMBL" id="KAK6344695.1"/>
    </source>
</evidence>
<sequence length="132" mass="14002">MRISGLTAIVAGIPYLLLGVTPAFGLPVMGNVDVGGLGCQRRGTVDGGSLKPSVDMGTCSSRIEGLLAMRRWTGGSQEIFQEQKKYLAENGEKLADCEGFGKGSVEECVSLGKESSKTLPEAYINHICQLLH</sequence>
<proteinExistence type="predicted"/>
<reference evidence="2 3" key="1">
    <citation type="submission" date="2019-10" db="EMBL/GenBank/DDBJ databases">
        <authorList>
            <person name="Palmer J.M."/>
        </authorList>
    </citation>
    <scope>NUCLEOTIDE SEQUENCE [LARGE SCALE GENOMIC DNA]</scope>
    <source>
        <strain evidence="2 3">TWF718</strain>
    </source>
</reference>
<gene>
    <name evidence="2" type="ORF">TWF718_006654</name>
</gene>
<keyword evidence="1" id="KW-0732">Signal</keyword>
<organism evidence="2 3">
    <name type="scientific">Orbilia javanica</name>
    <dbReference type="NCBI Taxonomy" id="47235"/>
    <lineage>
        <taxon>Eukaryota</taxon>
        <taxon>Fungi</taxon>
        <taxon>Dikarya</taxon>
        <taxon>Ascomycota</taxon>
        <taxon>Pezizomycotina</taxon>
        <taxon>Orbiliomycetes</taxon>
        <taxon>Orbiliales</taxon>
        <taxon>Orbiliaceae</taxon>
        <taxon>Orbilia</taxon>
    </lineage>
</organism>
<evidence type="ECO:0000313" key="3">
    <source>
        <dbReference type="Proteomes" id="UP001313282"/>
    </source>
</evidence>
<protein>
    <submittedName>
        <fullName evidence="2">Uncharacterized protein</fullName>
    </submittedName>
</protein>
<accession>A0AAN8RHK2</accession>
<dbReference type="Proteomes" id="UP001313282">
    <property type="component" value="Unassembled WGS sequence"/>
</dbReference>
<evidence type="ECO:0000256" key="1">
    <source>
        <dbReference type="SAM" id="SignalP"/>
    </source>
</evidence>
<dbReference type="AlphaFoldDB" id="A0AAN8RHK2"/>
<comment type="caution">
    <text evidence="2">The sequence shown here is derived from an EMBL/GenBank/DDBJ whole genome shotgun (WGS) entry which is preliminary data.</text>
</comment>
<keyword evidence="3" id="KW-1185">Reference proteome</keyword>
<feature type="signal peptide" evidence="1">
    <location>
        <begin position="1"/>
        <end position="25"/>
    </location>
</feature>
<feature type="chain" id="PRO_5042812540" evidence="1">
    <location>
        <begin position="26"/>
        <end position="132"/>
    </location>
</feature>